<proteinExistence type="predicted"/>
<dbReference type="Proteomes" id="UP001652621">
    <property type="component" value="Unplaced"/>
</dbReference>
<protein>
    <submittedName>
        <fullName evidence="3">Probable salivary secreted peptide</fullName>
    </submittedName>
</protein>
<dbReference type="EnsemblMetazoa" id="MDOA010945-RA">
    <property type="protein sequence ID" value="MDOA010945-PA"/>
    <property type="gene ID" value="MDOA010945"/>
</dbReference>
<reference evidence="3" key="2">
    <citation type="submission" date="2025-04" db="UniProtKB">
        <authorList>
            <consortium name="RefSeq"/>
        </authorList>
    </citation>
    <scope>IDENTIFICATION</scope>
    <source>
        <strain evidence="3">Aabys</strain>
    </source>
</reference>
<accession>A0A1I8N2T9</accession>
<keyword evidence="2" id="KW-1185">Reference proteome</keyword>
<sequence>MKSVIFNTVLVASILATSFVLVSGVNITWGTIGPYDHLIARDFVQHEANWFTKHKEVVNYPPKGHQSFKLLSAVRVLDFGGKKNFGYATLLRGGPGFYNSSIEVRSQARKPLNMTIEYFSRY</sequence>
<dbReference type="OrthoDB" id="8192785at2759"/>
<organism evidence="1">
    <name type="scientific">Musca domestica</name>
    <name type="common">House fly</name>
    <dbReference type="NCBI Taxonomy" id="7370"/>
    <lineage>
        <taxon>Eukaryota</taxon>
        <taxon>Metazoa</taxon>
        <taxon>Ecdysozoa</taxon>
        <taxon>Arthropoda</taxon>
        <taxon>Hexapoda</taxon>
        <taxon>Insecta</taxon>
        <taxon>Pterygota</taxon>
        <taxon>Neoptera</taxon>
        <taxon>Endopterygota</taxon>
        <taxon>Diptera</taxon>
        <taxon>Brachycera</taxon>
        <taxon>Muscomorpha</taxon>
        <taxon>Muscoidea</taxon>
        <taxon>Muscidae</taxon>
        <taxon>Musca</taxon>
    </lineage>
</organism>
<dbReference type="KEGG" id="mde:101890884"/>
<dbReference type="AlphaFoldDB" id="A0A1I8N2T9"/>
<dbReference type="GeneID" id="101890884"/>
<dbReference type="PANTHER" id="PTHR37685:SF1">
    <property type="entry name" value="GEO11136P1-RELATED"/>
    <property type="match status" value="1"/>
</dbReference>
<evidence type="ECO:0000313" key="3">
    <source>
        <dbReference type="RefSeq" id="XP_005183789.1"/>
    </source>
</evidence>
<dbReference type="VEuPathDB" id="VectorBase:MDOMA2_019948"/>
<evidence type="ECO:0000313" key="2">
    <source>
        <dbReference type="Proteomes" id="UP001652621"/>
    </source>
</evidence>
<dbReference type="PANTHER" id="PTHR37685">
    <property type="entry name" value="GEO11136P1-RELATED"/>
    <property type="match status" value="1"/>
</dbReference>
<name>A0A1I8N2T9_MUSDO</name>
<reference evidence="1" key="1">
    <citation type="submission" date="2020-05" db="UniProtKB">
        <authorList>
            <consortium name="EnsemblMetazoa"/>
        </authorList>
    </citation>
    <scope>IDENTIFICATION</scope>
    <source>
        <strain evidence="1">Aabys</strain>
    </source>
</reference>
<dbReference type="Pfam" id="PF15868">
    <property type="entry name" value="MBF2"/>
    <property type="match status" value="1"/>
</dbReference>
<dbReference type="VEuPathDB" id="VectorBase:MDOA010945"/>
<evidence type="ECO:0000313" key="1">
    <source>
        <dbReference type="EnsemblMetazoa" id="MDOA010945-PA"/>
    </source>
</evidence>
<gene>
    <name evidence="1" type="primary">101890884</name>
    <name evidence="3" type="synonym">LOC101890884</name>
</gene>
<dbReference type="RefSeq" id="XP_005183789.1">
    <property type="nucleotide sequence ID" value="XM_005183732.3"/>
</dbReference>
<dbReference type="InterPro" id="IPR031734">
    <property type="entry name" value="MBF2"/>
</dbReference>